<evidence type="ECO:0000256" key="13">
    <source>
        <dbReference type="PIRNR" id="PIRNR006769"/>
    </source>
</evidence>
<feature type="binding site" evidence="15">
    <location>
        <position position="189"/>
    </location>
    <ligand>
        <name>substrate</name>
    </ligand>
</feature>
<evidence type="ECO:0000256" key="5">
    <source>
        <dbReference type="ARBA" id="ARBA00007417"/>
    </source>
</evidence>
<evidence type="ECO:0000259" key="17">
    <source>
        <dbReference type="PROSITE" id="PS51747"/>
    </source>
</evidence>
<dbReference type="SUPFAM" id="SSF53927">
    <property type="entry name" value="Cytidine deaminase-like"/>
    <property type="match status" value="1"/>
</dbReference>
<dbReference type="FunFam" id="3.40.140.10:FF:000025">
    <property type="entry name" value="Riboflavin biosynthesis protein RibD"/>
    <property type="match status" value="1"/>
</dbReference>
<dbReference type="InterPro" id="IPR004794">
    <property type="entry name" value="Eubact_RibD"/>
</dbReference>
<evidence type="ECO:0000256" key="8">
    <source>
        <dbReference type="ARBA" id="ARBA00022801"/>
    </source>
</evidence>
<evidence type="ECO:0000256" key="14">
    <source>
        <dbReference type="PIRSR" id="PIRSR006769-1"/>
    </source>
</evidence>
<proteinExistence type="inferred from homology"/>
<dbReference type="UniPathway" id="UPA00275">
    <property type="reaction ID" value="UER00401"/>
</dbReference>
<feature type="binding site" evidence="16">
    <location>
        <position position="89"/>
    </location>
    <ligand>
        <name>Zn(2+)</name>
        <dbReference type="ChEBI" id="CHEBI:29105"/>
        <note>catalytic</note>
    </ligand>
</feature>
<feature type="binding site" evidence="15">
    <location>
        <position position="159"/>
    </location>
    <ligand>
        <name>NADP(+)</name>
        <dbReference type="ChEBI" id="CHEBI:58349"/>
    </ligand>
</feature>
<gene>
    <name evidence="18" type="ORF">HELGO_WM15672</name>
</gene>
<keyword evidence="7 13" id="KW-0479">Metal-binding</keyword>
<dbReference type="PROSITE" id="PS00903">
    <property type="entry name" value="CYT_DCMP_DEAMINASES_1"/>
    <property type="match status" value="1"/>
</dbReference>
<dbReference type="PROSITE" id="PS51747">
    <property type="entry name" value="CYT_DCMP_DEAMINASES_2"/>
    <property type="match status" value="1"/>
</dbReference>
<dbReference type="Pfam" id="PF01872">
    <property type="entry name" value="RibD_C"/>
    <property type="match status" value="1"/>
</dbReference>
<dbReference type="InterPro" id="IPR016193">
    <property type="entry name" value="Cytidine_deaminase-like"/>
</dbReference>
<evidence type="ECO:0000313" key="18">
    <source>
        <dbReference type="EMBL" id="CAA6820787.1"/>
    </source>
</evidence>
<comment type="catalytic activity">
    <reaction evidence="13">
        <text>2,5-diamino-6-hydroxy-4-(5-phosphoribosylamino)-pyrimidine + H2O + H(+) = 5-amino-6-(5-phospho-D-ribosylamino)uracil + NH4(+)</text>
        <dbReference type="Rhea" id="RHEA:21868"/>
        <dbReference type="ChEBI" id="CHEBI:15377"/>
        <dbReference type="ChEBI" id="CHEBI:15378"/>
        <dbReference type="ChEBI" id="CHEBI:28938"/>
        <dbReference type="ChEBI" id="CHEBI:58453"/>
        <dbReference type="ChEBI" id="CHEBI:58614"/>
        <dbReference type="EC" id="3.5.4.26"/>
    </reaction>
</comment>
<keyword evidence="6 13" id="KW-0686">Riboflavin biosynthesis</keyword>
<dbReference type="GO" id="GO:0050661">
    <property type="term" value="F:NADP binding"/>
    <property type="evidence" value="ECO:0007669"/>
    <property type="project" value="InterPro"/>
</dbReference>
<feature type="binding site" evidence="16">
    <location>
        <position position="55"/>
    </location>
    <ligand>
        <name>Zn(2+)</name>
        <dbReference type="ChEBI" id="CHEBI:29105"/>
        <note>catalytic</note>
    </ligand>
</feature>
<reference evidence="18" key="1">
    <citation type="submission" date="2020-01" db="EMBL/GenBank/DDBJ databases">
        <authorList>
            <person name="Meier V. D."/>
            <person name="Meier V D."/>
        </authorList>
    </citation>
    <scope>NUCLEOTIDE SEQUENCE</scope>
    <source>
        <strain evidence="18">HLG_WM_MAG_09</strain>
    </source>
</reference>
<keyword evidence="8 13" id="KW-0378">Hydrolase</keyword>
<protein>
    <recommendedName>
        <fullName evidence="13">Riboflavin biosynthesis protein RibD</fullName>
    </recommendedName>
    <domain>
        <recommendedName>
            <fullName evidence="13">Diaminohydroxyphosphoribosylaminopyrimidine deaminase</fullName>
            <shortName evidence="13">DRAP deaminase</shortName>
            <ecNumber evidence="13">3.5.4.26</ecNumber>
        </recommendedName>
        <alternativeName>
            <fullName evidence="13">Riboflavin-specific deaminase</fullName>
        </alternativeName>
    </domain>
    <domain>
        <recommendedName>
            <fullName evidence="13">5-amino-6-(5-phosphoribosylamino)uracil reductase</fullName>
            <ecNumber evidence="13">1.1.1.193</ecNumber>
        </recommendedName>
        <alternativeName>
            <fullName evidence="13">HTP reductase</fullName>
        </alternativeName>
    </domain>
</protein>
<evidence type="ECO:0000256" key="3">
    <source>
        <dbReference type="ARBA" id="ARBA00004910"/>
    </source>
</evidence>
<dbReference type="PANTHER" id="PTHR38011">
    <property type="entry name" value="DIHYDROFOLATE REDUCTASE FAMILY PROTEIN (AFU_ORTHOLOGUE AFUA_8G06820)"/>
    <property type="match status" value="1"/>
</dbReference>
<feature type="binding site" evidence="15">
    <location>
        <position position="201"/>
    </location>
    <ligand>
        <name>NADP(+)</name>
        <dbReference type="ChEBI" id="CHEBI:58349"/>
    </ligand>
</feature>
<evidence type="ECO:0000256" key="6">
    <source>
        <dbReference type="ARBA" id="ARBA00022619"/>
    </source>
</evidence>
<dbReference type="EMBL" id="CACVAT010000350">
    <property type="protein sequence ID" value="CAA6820787.1"/>
    <property type="molecule type" value="Genomic_DNA"/>
</dbReference>
<accession>A0A6S6TRL9</accession>
<feature type="binding site" evidence="15">
    <location>
        <position position="234"/>
    </location>
    <ligand>
        <name>NADP(+)</name>
        <dbReference type="ChEBI" id="CHEBI:58349"/>
    </ligand>
</feature>
<dbReference type="InterPro" id="IPR002125">
    <property type="entry name" value="CMP_dCMP_dom"/>
</dbReference>
<keyword evidence="10 13" id="KW-0521">NADP</keyword>
<evidence type="ECO:0000256" key="2">
    <source>
        <dbReference type="ARBA" id="ARBA00004882"/>
    </source>
</evidence>
<evidence type="ECO:0000256" key="1">
    <source>
        <dbReference type="ARBA" id="ARBA00002151"/>
    </source>
</evidence>
<dbReference type="GO" id="GO:0008835">
    <property type="term" value="F:diaminohydroxyphosphoribosylaminopyrimidine deaminase activity"/>
    <property type="evidence" value="ECO:0007669"/>
    <property type="project" value="UniProtKB-EC"/>
</dbReference>
<dbReference type="GO" id="GO:0008270">
    <property type="term" value="F:zinc ion binding"/>
    <property type="evidence" value="ECO:0007669"/>
    <property type="project" value="InterPro"/>
</dbReference>
<dbReference type="InterPro" id="IPR002734">
    <property type="entry name" value="RibDG_C"/>
</dbReference>
<evidence type="ECO:0000256" key="16">
    <source>
        <dbReference type="PIRSR" id="PIRSR006769-3"/>
    </source>
</evidence>
<dbReference type="InterPro" id="IPR024072">
    <property type="entry name" value="DHFR-like_dom_sf"/>
</dbReference>
<evidence type="ECO:0000256" key="15">
    <source>
        <dbReference type="PIRSR" id="PIRSR006769-2"/>
    </source>
</evidence>
<dbReference type="EC" id="3.5.4.26" evidence="13"/>
<evidence type="ECO:0000256" key="9">
    <source>
        <dbReference type="ARBA" id="ARBA00022833"/>
    </source>
</evidence>
<comment type="cofactor">
    <cofactor evidence="13 16">
        <name>Zn(2+)</name>
        <dbReference type="ChEBI" id="CHEBI:29105"/>
    </cofactor>
    <text evidence="13 16">Binds 1 zinc ion.</text>
</comment>
<comment type="pathway">
    <text evidence="3 13">Cofactor biosynthesis; riboflavin biosynthesis; 5-amino-6-(D-ribitylamino)uracil from GTP: step 3/4.</text>
</comment>
<dbReference type="PIRSF" id="PIRSF006769">
    <property type="entry name" value="RibD"/>
    <property type="match status" value="1"/>
</dbReference>
<feature type="binding site" evidence="15">
    <location>
        <position position="173"/>
    </location>
    <ligand>
        <name>substrate</name>
    </ligand>
</feature>
<dbReference type="GO" id="GO:0008703">
    <property type="term" value="F:5-amino-6-(5-phosphoribosylamino)uracil reductase activity"/>
    <property type="evidence" value="ECO:0007669"/>
    <property type="project" value="UniProtKB-EC"/>
</dbReference>
<dbReference type="SUPFAM" id="SSF53597">
    <property type="entry name" value="Dihydrofolate reductase-like"/>
    <property type="match status" value="1"/>
</dbReference>
<feature type="binding site" evidence="15">
    <location>
        <position position="301"/>
    </location>
    <ligand>
        <name>substrate</name>
    </ligand>
</feature>
<dbReference type="EC" id="1.1.1.193" evidence="13"/>
<comment type="similarity">
    <text evidence="4 13">In the N-terminal section; belongs to the cytidine and deoxycytidylate deaminase family.</text>
</comment>
<evidence type="ECO:0000256" key="10">
    <source>
        <dbReference type="ARBA" id="ARBA00022857"/>
    </source>
</evidence>
<dbReference type="Gene3D" id="3.40.430.10">
    <property type="entry name" value="Dihydrofolate Reductase, subunit A"/>
    <property type="match status" value="1"/>
</dbReference>
<organism evidence="18">
    <name type="scientific">uncultured Thiotrichaceae bacterium</name>
    <dbReference type="NCBI Taxonomy" id="298394"/>
    <lineage>
        <taxon>Bacteria</taxon>
        <taxon>Pseudomonadati</taxon>
        <taxon>Pseudomonadota</taxon>
        <taxon>Gammaproteobacteria</taxon>
        <taxon>Thiotrichales</taxon>
        <taxon>Thiotrichaceae</taxon>
        <taxon>environmental samples</taxon>
    </lineage>
</organism>
<feature type="binding site" evidence="15">
    <location>
        <position position="212"/>
    </location>
    <ligand>
        <name>substrate</name>
    </ligand>
</feature>
<feature type="domain" description="CMP/dCMP-type deaminase" evidence="17">
    <location>
        <begin position="6"/>
        <end position="128"/>
    </location>
</feature>
<name>A0A6S6TRL9_9GAMM</name>
<feature type="binding site" evidence="15">
    <location>
        <position position="175"/>
    </location>
    <ligand>
        <name>NADP(+)</name>
        <dbReference type="ChEBI" id="CHEBI:58349"/>
    </ligand>
</feature>
<dbReference type="PANTHER" id="PTHR38011:SF7">
    <property type="entry name" value="2,5-DIAMINO-6-RIBOSYLAMINO-4(3H)-PYRIMIDINONE 5'-PHOSPHATE REDUCTASE"/>
    <property type="match status" value="1"/>
</dbReference>
<evidence type="ECO:0000256" key="12">
    <source>
        <dbReference type="ARBA" id="ARBA00023268"/>
    </source>
</evidence>
<evidence type="ECO:0000256" key="7">
    <source>
        <dbReference type="ARBA" id="ARBA00022723"/>
    </source>
</evidence>
<dbReference type="AlphaFoldDB" id="A0A6S6TRL9"/>
<dbReference type="InterPro" id="IPR011549">
    <property type="entry name" value="RibD_C"/>
</dbReference>
<dbReference type="CDD" id="cd01284">
    <property type="entry name" value="Riboflavin_deaminase-reductase"/>
    <property type="match status" value="1"/>
</dbReference>
<keyword evidence="12" id="KW-0511">Multifunctional enzyme</keyword>
<feature type="binding site" evidence="15">
    <location>
        <position position="209"/>
    </location>
    <ligand>
        <name>substrate</name>
    </ligand>
</feature>
<dbReference type="Gene3D" id="3.40.140.10">
    <property type="entry name" value="Cytidine Deaminase, domain 2"/>
    <property type="match status" value="1"/>
</dbReference>
<feature type="binding site" evidence="16">
    <location>
        <position position="80"/>
    </location>
    <ligand>
        <name>Zn(2+)</name>
        <dbReference type="ChEBI" id="CHEBI:29105"/>
        <note>catalytic</note>
    </ligand>
</feature>
<comment type="catalytic activity">
    <reaction evidence="13">
        <text>5-amino-6-(5-phospho-D-ribitylamino)uracil + NADP(+) = 5-amino-6-(5-phospho-D-ribosylamino)uracil + NADPH + H(+)</text>
        <dbReference type="Rhea" id="RHEA:17845"/>
        <dbReference type="ChEBI" id="CHEBI:15378"/>
        <dbReference type="ChEBI" id="CHEBI:57783"/>
        <dbReference type="ChEBI" id="CHEBI:58349"/>
        <dbReference type="ChEBI" id="CHEBI:58421"/>
        <dbReference type="ChEBI" id="CHEBI:58453"/>
        <dbReference type="EC" id="1.1.1.193"/>
    </reaction>
</comment>
<comment type="similarity">
    <text evidence="5 13">In the C-terminal section; belongs to the HTP reductase family.</text>
</comment>
<dbReference type="NCBIfam" id="TIGR00227">
    <property type="entry name" value="ribD_Cterm"/>
    <property type="match status" value="1"/>
</dbReference>
<feature type="binding site" evidence="15">
    <location>
        <position position="205"/>
    </location>
    <ligand>
        <name>NADP(+)</name>
        <dbReference type="ChEBI" id="CHEBI:58349"/>
    </ligand>
</feature>
<comment type="pathway">
    <text evidence="2 13">Cofactor biosynthesis; riboflavin biosynthesis; 5-amino-6-(D-ribitylamino)uracil from GTP: step 2/4.</text>
</comment>
<dbReference type="InterPro" id="IPR016192">
    <property type="entry name" value="APOBEC/CMP_deaminase_Zn-bd"/>
</dbReference>
<dbReference type="InterPro" id="IPR050765">
    <property type="entry name" value="Riboflavin_Biosynth_HTPR"/>
</dbReference>
<comment type="function">
    <text evidence="1 13">Converts 2,5-diamino-6-(ribosylamino)-4(3h)-pyrimidinone 5'-phosphate into 5-amino-6-(ribosylamino)-2,4(1h,3h)-pyrimidinedione 5'-phosphate.</text>
</comment>
<keyword evidence="9 13" id="KW-0862">Zinc</keyword>
<dbReference type="GO" id="GO:0009231">
    <property type="term" value="P:riboflavin biosynthetic process"/>
    <property type="evidence" value="ECO:0007669"/>
    <property type="project" value="UniProtKB-UniPathway"/>
</dbReference>
<dbReference type="Pfam" id="PF00383">
    <property type="entry name" value="dCMP_cyt_deam_1"/>
    <property type="match status" value="1"/>
</dbReference>
<dbReference type="NCBIfam" id="TIGR00326">
    <property type="entry name" value="eubact_ribD"/>
    <property type="match status" value="1"/>
</dbReference>
<evidence type="ECO:0000256" key="4">
    <source>
        <dbReference type="ARBA" id="ARBA00005259"/>
    </source>
</evidence>
<feature type="active site" description="Proton donor" evidence="14">
    <location>
        <position position="57"/>
    </location>
</feature>
<sequence>MTEFTHTDHQYMASALQLARRGQYTTHPNPNVGCVIVRDGRVLAEGWTQPVGGAHAEIHALQQVNYQVEGADVYVTLEPCAHYGRTPPCADALIQAGVKRVVAAMVDPNPQVSGRGLETLQQAGVQTAQGLLEEGARKLMLGFISAMTRKRPFIRIKMAMSLDGRTAMSSGESVWITGAEARQDVQFWRARAGAVLTGIGTVLMDKPSLNVRLSAGQLGIDVPVRQPEIIILDSKLRFPEDASLLQHEGLVRIYTCSQDEAKIERLRQQGVLVRKFAGVQTDLNEVMSALYEEGINEVHVEAGAVLTGKLVEAGLVDELVIYMAPHLMGSTARPLFQLPFGEMQERIALDIKDIRAIGKDWRILANVQSQ</sequence>
<keyword evidence="11 13" id="KW-0560">Oxidoreductase</keyword>
<evidence type="ECO:0000256" key="11">
    <source>
        <dbReference type="ARBA" id="ARBA00023002"/>
    </source>
</evidence>